<accession>A0A4Y2VJA5</accession>
<evidence type="ECO:0000313" key="3">
    <source>
        <dbReference type="Proteomes" id="UP000499080"/>
    </source>
</evidence>
<keyword evidence="1" id="KW-1133">Transmembrane helix</keyword>
<dbReference type="AlphaFoldDB" id="A0A4Y2VJA5"/>
<proteinExistence type="predicted"/>
<dbReference type="Proteomes" id="UP000499080">
    <property type="component" value="Unassembled WGS sequence"/>
</dbReference>
<sequence length="163" mass="17960">MSRYLSSGEFPARLWLEFVISAVSELTCHLGVSRSHLALSSWRFQNFHLLLSSLHLRTFHLISVMLAANGLPLVPVIVPAPGFLLCVCHLGVIRLSTSFLSSRWLMAFHPCQSSLRLLAIFLVYVILASSYFPLVPVILAAPGLFSCVCHLRGSCLSTSFLSS</sequence>
<feature type="transmembrane region" description="Helical" evidence="1">
    <location>
        <begin position="73"/>
        <end position="96"/>
    </location>
</feature>
<keyword evidence="3" id="KW-1185">Reference proteome</keyword>
<reference evidence="2 3" key="1">
    <citation type="journal article" date="2019" name="Sci. Rep.">
        <title>Orb-weaving spider Araneus ventricosus genome elucidates the spidroin gene catalogue.</title>
        <authorList>
            <person name="Kono N."/>
            <person name="Nakamura H."/>
            <person name="Ohtoshi R."/>
            <person name="Moran D.A.P."/>
            <person name="Shinohara A."/>
            <person name="Yoshida Y."/>
            <person name="Fujiwara M."/>
            <person name="Mori M."/>
            <person name="Tomita M."/>
            <person name="Arakawa K."/>
        </authorList>
    </citation>
    <scope>NUCLEOTIDE SEQUENCE [LARGE SCALE GENOMIC DNA]</scope>
</reference>
<protein>
    <submittedName>
        <fullName evidence="2">Uncharacterized protein</fullName>
    </submittedName>
</protein>
<organism evidence="2 3">
    <name type="scientific">Araneus ventricosus</name>
    <name type="common">Orbweaver spider</name>
    <name type="synonym">Epeira ventricosa</name>
    <dbReference type="NCBI Taxonomy" id="182803"/>
    <lineage>
        <taxon>Eukaryota</taxon>
        <taxon>Metazoa</taxon>
        <taxon>Ecdysozoa</taxon>
        <taxon>Arthropoda</taxon>
        <taxon>Chelicerata</taxon>
        <taxon>Arachnida</taxon>
        <taxon>Araneae</taxon>
        <taxon>Araneomorphae</taxon>
        <taxon>Entelegynae</taxon>
        <taxon>Araneoidea</taxon>
        <taxon>Araneidae</taxon>
        <taxon>Araneus</taxon>
    </lineage>
</organism>
<comment type="caution">
    <text evidence="2">The sequence shown here is derived from an EMBL/GenBank/DDBJ whole genome shotgun (WGS) entry which is preliminary data.</text>
</comment>
<evidence type="ECO:0000256" key="1">
    <source>
        <dbReference type="SAM" id="Phobius"/>
    </source>
</evidence>
<keyword evidence="1" id="KW-0812">Transmembrane</keyword>
<name>A0A4Y2VJA5_ARAVE</name>
<keyword evidence="1" id="KW-0472">Membrane</keyword>
<feature type="transmembrane region" description="Helical" evidence="1">
    <location>
        <begin position="117"/>
        <end position="145"/>
    </location>
</feature>
<evidence type="ECO:0000313" key="2">
    <source>
        <dbReference type="EMBL" id="GBO23720.1"/>
    </source>
</evidence>
<dbReference type="EMBL" id="BGPR01046771">
    <property type="protein sequence ID" value="GBO23720.1"/>
    <property type="molecule type" value="Genomic_DNA"/>
</dbReference>
<gene>
    <name evidence="2" type="ORF">AVEN_217836_1</name>
</gene>